<keyword evidence="8" id="KW-0812">Transmembrane</keyword>
<accession>A0A6M2DFR7</accession>
<dbReference type="PRINTS" id="PR00633">
    <property type="entry name" value="RCCNDNSATION"/>
</dbReference>
<feature type="repeat" description="RCC1" evidence="7">
    <location>
        <begin position="103"/>
        <end position="155"/>
    </location>
</feature>
<comment type="subcellular location">
    <subcellularLocation>
        <location evidence="1">Cytoplasm</location>
    </subcellularLocation>
</comment>
<dbReference type="PANTHER" id="PTHR45622:SF76">
    <property type="entry name" value="HECT AND RLD DOMAIN CONTAINING E3 UBIQUITIN LIGASE 4, ISOFORM C"/>
    <property type="match status" value="1"/>
</dbReference>
<keyword evidence="3" id="KW-0808">Transferase</keyword>
<reference evidence="10" key="1">
    <citation type="submission" date="2020-03" db="EMBL/GenBank/DDBJ databases">
        <title>Transcriptomic Profiling of the Digestive Tract of the Rat Flea, Xenopsylla cheopis, Following Blood Feeding and Infection with Yersinia pestis.</title>
        <authorList>
            <person name="Bland D.M."/>
            <person name="Martens C.A."/>
            <person name="Virtaneva K."/>
            <person name="Kanakabandi K."/>
            <person name="Long D."/>
            <person name="Rosenke R."/>
            <person name="Saturday G.A."/>
            <person name="Hoyt F.H."/>
            <person name="Bruno D.P."/>
            <person name="Ribeiro J.M.C."/>
            <person name="Hinnebusch J."/>
        </authorList>
    </citation>
    <scope>NUCLEOTIDE SEQUENCE</scope>
</reference>
<dbReference type="GO" id="GO:0009966">
    <property type="term" value="P:regulation of signal transduction"/>
    <property type="evidence" value="ECO:0007669"/>
    <property type="project" value="UniProtKB-ARBA"/>
</dbReference>
<dbReference type="SUPFAM" id="SSF56204">
    <property type="entry name" value="Hect, E3 ligase catalytic domain"/>
    <property type="match status" value="1"/>
</dbReference>
<dbReference type="AlphaFoldDB" id="A0A6M2DFR7"/>
<feature type="repeat" description="RCC1" evidence="7">
    <location>
        <begin position="209"/>
        <end position="260"/>
    </location>
</feature>
<feature type="active site" description="Glycyl thioester intermediate" evidence="6">
    <location>
        <position position="1011"/>
    </location>
</feature>
<dbReference type="GO" id="GO:0004842">
    <property type="term" value="F:ubiquitin-protein transferase activity"/>
    <property type="evidence" value="ECO:0007669"/>
    <property type="project" value="InterPro"/>
</dbReference>
<dbReference type="PROSITE" id="PS50012">
    <property type="entry name" value="RCC1_3"/>
    <property type="match status" value="7"/>
</dbReference>
<dbReference type="Pfam" id="PF00632">
    <property type="entry name" value="HECT"/>
    <property type="match status" value="1"/>
</dbReference>
<keyword evidence="2" id="KW-0963">Cytoplasm</keyword>
<feature type="repeat" description="RCC1" evidence="7">
    <location>
        <begin position="314"/>
        <end position="379"/>
    </location>
</feature>
<feature type="repeat" description="RCC1" evidence="7">
    <location>
        <begin position="1"/>
        <end position="52"/>
    </location>
</feature>
<dbReference type="Pfam" id="PF25390">
    <property type="entry name" value="WD40_RLD"/>
    <property type="match status" value="1"/>
</dbReference>
<feature type="repeat" description="RCC1" evidence="7">
    <location>
        <begin position="156"/>
        <end position="208"/>
    </location>
</feature>
<organism evidence="10">
    <name type="scientific">Xenopsylla cheopis</name>
    <name type="common">Oriental rat flea</name>
    <name type="synonym">Pulex cheopis</name>
    <dbReference type="NCBI Taxonomy" id="163159"/>
    <lineage>
        <taxon>Eukaryota</taxon>
        <taxon>Metazoa</taxon>
        <taxon>Ecdysozoa</taxon>
        <taxon>Arthropoda</taxon>
        <taxon>Hexapoda</taxon>
        <taxon>Insecta</taxon>
        <taxon>Pterygota</taxon>
        <taxon>Neoptera</taxon>
        <taxon>Endopterygota</taxon>
        <taxon>Siphonaptera</taxon>
        <taxon>Pulicidae</taxon>
        <taxon>Xenopsyllinae</taxon>
        <taxon>Xenopsylla</taxon>
    </lineage>
</organism>
<dbReference type="PANTHER" id="PTHR45622">
    <property type="entry name" value="UBIQUITIN-PROTEIN LIGASE E3A-RELATED"/>
    <property type="match status" value="1"/>
</dbReference>
<evidence type="ECO:0000313" key="10">
    <source>
        <dbReference type="EMBL" id="NOV45145.1"/>
    </source>
</evidence>
<evidence type="ECO:0000256" key="2">
    <source>
        <dbReference type="ARBA" id="ARBA00022490"/>
    </source>
</evidence>
<protein>
    <submittedName>
        <fullName evidence="10">Putative e3 ubiquitin-protein ligase herc4 isoform x2</fullName>
    </submittedName>
</protein>
<evidence type="ECO:0000259" key="9">
    <source>
        <dbReference type="PROSITE" id="PS50237"/>
    </source>
</evidence>
<dbReference type="FunFam" id="3.30.2410.10:FF:000003">
    <property type="entry name" value="probable E3 ubiquitin-protein ligase HERC4 isoform X1"/>
    <property type="match status" value="1"/>
</dbReference>
<evidence type="ECO:0000256" key="5">
    <source>
        <dbReference type="ARBA" id="ARBA00022786"/>
    </source>
</evidence>
<feature type="transmembrane region" description="Helical" evidence="8">
    <location>
        <begin position="780"/>
        <end position="803"/>
    </location>
</feature>
<feature type="repeat" description="RCC1" evidence="7">
    <location>
        <begin position="53"/>
        <end position="102"/>
    </location>
</feature>
<feature type="repeat" description="RCC1" evidence="7">
    <location>
        <begin position="261"/>
        <end position="312"/>
    </location>
</feature>
<keyword evidence="8" id="KW-1133">Transmembrane helix</keyword>
<dbReference type="EMBL" id="GIIL01001419">
    <property type="protein sequence ID" value="NOV45145.1"/>
    <property type="molecule type" value="Transcribed_RNA"/>
</dbReference>
<dbReference type="Gene3D" id="3.30.2160.10">
    <property type="entry name" value="Hect, E3 ligase catalytic domain"/>
    <property type="match status" value="1"/>
</dbReference>
<feature type="domain" description="HECT" evidence="9">
    <location>
        <begin position="717"/>
        <end position="1043"/>
    </location>
</feature>
<keyword evidence="5 6" id="KW-0833">Ubl conjugation pathway</keyword>
<dbReference type="SUPFAM" id="SSF50985">
    <property type="entry name" value="RCC1/BLIP-II"/>
    <property type="match status" value="1"/>
</dbReference>
<dbReference type="PROSITE" id="PS50237">
    <property type="entry name" value="HECT"/>
    <property type="match status" value="1"/>
</dbReference>
<dbReference type="Gene3D" id="3.90.1750.10">
    <property type="entry name" value="Hect, E3 ligase catalytic domains"/>
    <property type="match status" value="1"/>
</dbReference>
<dbReference type="Gene3D" id="2.130.10.30">
    <property type="entry name" value="Regulator of chromosome condensation 1/beta-lactamase-inhibitor protein II"/>
    <property type="match status" value="2"/>
</dbReference>
<dbReference type="PROSITE" id="PS00626">
    <property type="entry name" value="RCC1_2"/>
    <property type="match status" value="3"/>
</dbReference>
<dbReference type="InterPro" id="IPR058923">
    <property type="entry name" value="RCC1-like_dom"/>
</dbReference>
<evidence type="ECO:0000256" key="4">
    <source>
        <dbReference type="ARBA" id="ARBA00022737"/>
    </source>
</evidence>
<sequence>MYCWGSTIHGELGLGGVENEQVLTPQQLDWSGASSVVLASCGYTHTLLLTSSGQIYSCGNNDFGQLGHDRPRKRPQLVEAVGISPTRQISCGAAHSMAVNEWGQVYCWGSDCHGQLGLTINQPYQTNPKIVKELTPKHIIQICCGKNHSLALANDGDLFSWGANNFGQLGLGTITEKVSSATNVKSLLGIPISYIACGGDHSFAVSKSGAVFGWGRNDYGQLGLNDQQNRSYPCQLRTLRNIRVTLVACGEGFSAFLTLDGGVLTCGDGSHGQLGHGSTSNEILPRKVMELMGSTITQITCGQRHTLALVPSRGRVYGFGLGGVGQLGTRSAHSVNTPQVVMGPWLSPSGVSLVPNNTEDLIVHRIFAGGDHCFVTVRKQKDKIPSQDLRHPDPAFQIITIDDNHISKMLKISKKAKVEDDIISYVETVFRSQACFNGSFLLPNFDHFCCTSKHHGIEVSSANAAFSNIALLHNNRLKDLIFECITTDVIPSLSPSPPDVETLRVYLILPFYHEFLNAKHFKSLHVPFGKAVLGLTKNPYKIVMQWWAEQGNQFVEKIVTIYKDVVTFILHRDTRRNPSTNKRVLAYDPELVVALDILSKMHHINRDKQLLLSHDIFYMPELDQFDIQTDYIHWISESSPHNFSFCNYAFLFDASAKTQLLQLDQALQMHTAMNEAATQGLFMFTSGIPFSVSQFITLVVSRENIVHDTLKELANYGTQDLKKPLKIKFIGEEAEDAGGVRKEFFMLLLREILDPKYGMFKQYDDSRTIWFSEDSFEDEVMYFLIGLLCGLAIYNFIIINLPFPLALYKKLLGEAVSLADLASLNPTVASSLEKLLEYEEDNIVDVFGLCFEVSREVFGEVKVTELKPGGSEISVNQENKKEFVDLYVEFVLNQSVEKHFAGFQRGFLKVCGGRVLQLFQSDELMSVVVGNEDYDWMELENQAQYRGGYSSGDQTIRMFWEVFHELPVTDKKNFLLYLTGSDRIPVQGMKAIKIIIQPTSDDRFLPVAHTCFNLLDLPRYKTKERLRYKLLQAIQQTEGFSLV</sequence>
<dbReference type="InterPro" id="IPR051709">
    <property type="entry name" value="Ub-ligase/GTPase-reg"/>
</dbReference>
<proteinExistence type="predicted"/>
<dbReference type="FunFam" id="3.30.2160.10:FF:000004">
    <property type="entry name" value="probable E3 ubiquitin-protein ligase HERC4 isoform X1"/>
    <property type="match status" value="1"/>
</dbReference>
<evidence type="ECO:0000256" key="8">
    <source>
        <dbReference type="SAM" id="Phobius"/>
    </source>
</evidence>
<name>A0A6M2DFR7_XENCH</name>
<evidence type="ECO:0000256" key="6">
    <source>
        <dbReference type="PROSITE-ProRule" id="PRU00104"/>
    </source>
</evidence>
<dbReference type="InterPro" id="IPR000569">
    <property type="entry name" value="HECT_dom"/>
</dbReference>
<evidence type="ECO:0000256" key="3">
    <source>
        <dbReference type="ARBA" id="ARBA00022679"/>
    </source>
</evidence>
<dbReference type="Gene3D" id="3.30.2410.10">
    <property type="entry name" value="Hect, E3 ligase catalytic domain"/>
    <property type="match status" value="1"/>
</dbReference>
<evidence type="ECO:0000256" key="7">
    <source>
        <dbReference type="PROSITE-ProRule" id="PRU00235"/>
    </source>
</evidence>
<keyword evidence="4" id="KW-0677">Repeat</keyword>
<dbReference type="InterPro" id="IPR009091">
    <property type="entry name" value="RCC1/BLIP-II"/>
</dbReference>
<evidence type="ECO:0000256" key="1">
    <source>
        <dbReference type="ARBA" id="ARBA00004496"/>
    </source>
</evidence>
<dbReference type="InterPro" id="IPR000408">
    <property type="entry name" value="Reg_chr_condens"/>
</dbReference>
<keyword evidence="8" id="KW-0472">Membrane</keyword>
<dbReference type="GO" id="GO:0005737">
    <property type="term" value="C:cytoplasm"/>
    <property type="evidence" value="ECO:0007669"/>
    <property type="project" value="UniProtKB-SubCell"/>
</dbReference>
<dbReference type="SMART" id="SM00119">
    <property type="entry name" value="HECTc"/>
    <property type="match status" value="1"/>
</dbReference>
<dbReference type="CDD" id="cd00078">
    <property type="entry name" value="HECTc"/>
    <property type="match status" value="1"/>
</dbReference>
<dbReference type="InterPro" id="IPR035983">
    <property type="entry name" value="Hect_E3_ubiquitin_ligase"/>
</dbReference>